<dbReference type="InterPro" id="IPR009057">
    <property type="entry name" value="Homeodomain-like_sf"/>
</dbReference>
<keyword evidence="5" id="KW-1185">Reference proteome</keyword>
<evidence type="ECO:0000256" key="1">
    <source>
        <dbReference type="ARBA" id="ARBA00023125"/>
    </source>
</evidence>
<evidence type="ECO:0000313" key="4">
    <source>
        <dbReference type="EMBL" id="KEK18922.1"/>
    </source>
</evidence>
<dbReference type="InterPro" id="IPR036271">
    <property type="entry name" value="Tet_transcr_reg_TetR-rel_C_sf"/>
</dbReference>
<dbReference type="PROSITE" id="PS50977">
    <property type="entry name" value="HTH_TETR_2"/>
    <property type="match status" value="1"/>
</dbReference>
<gene>
    <name evidence="4" type="ORF">BAMA_02275</name>
</gene>
<dbReference type="Gene3D" id="1.10.357.10">
    <property type="entry name" value="Tetracycline Repressor, domain 2"/>
    <property type="match status" value="1"/>
</dbReference>
<comment type="caution">
    <text evidence="4">The sequence shown here is derived from an EMBL/GenBank/DDBJ whole genome shotgun (WGS) entry which is preliminary data.</text>
</comment>
<dbReference type="Proteomes" id="UP000027822">
    <property type="component" value="Unassembled WGS sequence"/>
</dbReference>
<evidence type="ECO:0000256" key="2">
    <source>
        <dbReference type="PROSITE-ProRule" id="PRU00335"/>
    </source>
</evidence>
<feature type="domain" description="HTH tetR-type" evidence="3">
    <location>
        <begin position="13"/>
        <end position="73"/>
    </location>
</feature>
<dbReference type="AlphaFoldDB" id="A0A073JXK9"/>
<dbReference type="RefSeq" id="WP_034639672.1">
    <property type="nucleotide sequence ID" value="NZ_CBCSJC010000009.1"/>
</dbReference>
<dbReference type="InterPro" id="IPR001647">
    <property type="entry name" value="HTH_TetR"/>
</dbReference>
<sequence length="209" mass="24584">MKERLSLRELKKARTKIKLLHTTLDIIEEKSFRFVRVEELCERVEISKVTFFKMFPHKEDILIYFMRTWLTECMLEIEETNKKGTIALRHIFEKVSNQAKKHPGLMLSLVAFLSEEKMHPCMPHLTDAEIHLLYPNNEERVQILIPDLAQLFTTCVEEGKQTGDITSNLATPDIVKLLHTIFYGAYLTAHLYHSDVMKMYELHLHFLNP</sequence>
<dbReference type="SUPFAM" id="SSF46689">
    <property type="entry name" value="Homeodomain-like"/>
    <property type="match status" value="1"/>
</dbReference>
<dbReference type="STRING" id="574376.BAMA_02275"/>
<accession>A0A073JXK9</accession>
<dbReference type="SUPFAM" id="SSF48498">
    <property type="entry name" value="Tetracyclin repressor-like, C-terminal domain"/>
    <property type="match status" value="1"/>
</dbReference>
<reference evidence="4 5" key="1">
    <citation type="submission" date="2014-06" db="EMBL/GenBank/DDBJ databases">
        <title>Draft genome sequence of Bacillus manliponensis JCM 15802 (MCCC 1A00708).</title>
        <authorList>
            <person name="Lai Q."/>
            <person name="Liu Y."/>
            <person name="Shao Z."/>
        </authorList>
    </citation>
    <scope>NUCLEOTIDE SEQUENCE [LARGE SCALE GENOMIC DNA]</scope>
    <source>
        <strain evidence="4 5">JCM 15802</strain>
    </source>
</reference>
<dbReference type="EMBL" id="JOTN01000010">
    <property type="protein sequence ID" value="KEK18922.1"/>
    <property type="molecule type" value="Genomic_DNA"/>
</dbReference>
<name>A0A073JXK9_9BACI</name>
<dbReference type="GO" id="GO:0003677">
    <property type="term" value="F:DNA binding"/>
    <property type="evidence" value="ECO:0007669"/>
    <property type="project" value="UniProtKB-UniRule"/>
</dbReference>
<feature type="DNA-binding region" description="H-T-H motif" evidence="2">
    <location>
        <begin position="36"/>
        <end position="55"/>
    </location>
</feature>
<dbReference type="eggNOG" id="COG1309">
    <property type="taxonomic scope" value="Bacteria"/>
</dbReference>
<dbReference type="OrthoDB" id="9812484at2"/>
<keyword evidence="1 2" id="KW-0238">DNA-binding</keyword>
<protein>
    <submittedName>
        <fullName evidence="4">Transcriptional regulator</fullName>
    </submittedName>
</protein>
<evidence type="ECO:0000313" key="5">
    <source>
        <dbReference type="Proteomes" id="UP000027822"/>
    </source>
</evidence>
<evidence type="ECO:0000259" key="3">
    <source>
        <dbReference type="PROSITE" id="PS50977"/>
    </source>
</evidence>
<organism evidence="4 5">
    <name type="scientific">Bacillus manliponensis</name>
    <dbReference type="NCBI Taxonomy" id="574376"/>
    <lineage>
        <taxon>Bacteria</taxon>
        <taxon>Bacillati</taxon>
        <taxon>Bacillota</taxon>
        <taxon>Bacilli</taxon>
        <taxon>Bacillales</taxon>
        <taxon>Bacillaceae</taxon>
        <taxon>Bacillus</taxon>
        <taxon>Bacillus cereus group</taxon>
    </lineage>
</organism>
<proteinExistence type="predicted"/>